<dbReference type="GO" id="GO:0005085">
    <property type="term" value="F:guanyl-nucleotide exchange factor activity"/>
    <property type="evidence" value="ECO:0007669"/>
    <property type="project" value="UniProtKB-KW"/>
</dbReference>
<gene>
    <name evidence="3" type="ORF">Celaphus_00009567</name>
</gene>
<dbReference type="InterPro" id="IPR036865">
    <property type="entry name" value="CRAL-TRIO_dom_sf"/>
</dbReference>
<dbReference type="SUPFAM" id="SSF52087">
    <property type="entry name" value="CRAL/TRIO domain"/>
    <property type="match status" value="1"/>
</dbReference>
<dbReference type="PANTHER" id="PTHR22826">
    <property type="entry name" value="RHO GUANINE EXCHANGE FACTOR-RELATED"/>
    <property type="match status" value="1"/>
</dbReference>
<dbReference type="OrthoDB" id="10004999at2759"/>
<dbReference type="AlphaFoldDB" id="A0A212C090"/>
<organism evidence="3 4">
    <name type="scientific">Cervus elaphus hippelaphus</name>
    <name type="common">European red deer</name>
    <dbReference type="NCBI Taxonomy" id="46360"/>
    <lineage>
        <taxon>Eukaryota</taxon>
        <taxon>Metazoa</taxon>
        <taxon>Chordata</taxon>
        <taxon>Craniata</taxon>
        <taxon>Vertebrata</taxon>
        <taxon>Euteleostomi</taxon>
        <taxon>Mammalia</taxon>
        <taxon>Eutheria</taxon>
        <taxon>Laurasiatheria</taxon>
        <taxon>Artiodactyla</taxon>
        <taxon>Ruminantia</taxon>
        <taxon>Pecora</taxon>
        <taxon>Cervidae</taxon>
        <taxon>Cervinae</taxon>
        <taxon>Cervus</taxon>
    </lineage>
</organism>
<keyword evidence="4" id="KW-1185">Reference proteome</keyword>
<reference evidence="3 4" key="1">
    <citation type="journal article" date="2018" name="Mol. Genet. Genomics">
        <title>The red deer Cervus elaphus genome CerEla1.0: sequencing, annotating, genes, and chromosomes.</title>
        <authorList>
            <person name="Bana N.A."/>
            <person name="Nyiri A."/>
            <person name="Nagy J."/>
            <person name="Frank K."/>
            <person name="Nagy T."/>
            <person name="Steger V."/>
            <person name="Schiller M."/>
            <person name="Lakatos P."/>
            <person name="Sugar L."/>
            <person name="Horn P."/>
            <person name="Barta E."/>
            <person name="Orosz L."/>
        </authorList>
    </citation>
    <scope>NUCLEOTIDE SEQUENCE [LARGE SCALE GENOMIC DNA]</scope>
    <source>
        <strain evidence="3">Hungarian</strain>
    </source>
</reference>
<protein>
    <recommendedName>
        <fullName evidence="2">CRAL-TRIO domain-containing protein</fullName>
    </recommendedName>
</protein>
<proteinExistence type="predicted"/>
<evidence type="ECO:0000259" key="2">
    <source>
        <dbReference type="PROSITE" id="PS50191"/>
    </source>
</evidence>
<feature type="domain" description="CRAL-TRIO" evidence="2">
    <location>
        <begin position="1"/>
        <end position="88"/>
    </location>
</feature>
<comment type="caution">
    <text evidence="3">The sequence shown here is derived from an EMBL/GenBank/DDBJ whole genome shotgun (WGS) entry which is preliminary data.</text>
</comment>
<evidence type="ECO:0000256" key="1">
    <source>
        <dbReference type="ARBA" id="ARBA00022658"/>
    </source>
</evidence>
<dbReference type="InterPro" id="IPR051336">
    <property type="entry name" value="RhoGEF_Guanine_NuclExch_SF"/>
</dbReference>
<keyword evidence="1" id="KW-0344">Guanine-nucleotide releasing factor</keyword>
<dbReference type="EMBL" id="MKHE01000034">
    <property type="protein sequence ID" value="OWJ99405.1"/>
    <property type="molecule type" value="Genomic_DNA"/>
</dbReference>
<feature type="non-terminal residue" evidence="3">
    <location>
        <position position="239"/>
    </location>
</feature>
<evidence type="ECO:0000313" key="3">
    <source>
        <dbReference type="EMBL" id="OWJ99405.1"/>
    </source>
</evidence>
<dbReference type="Pfam" id="PF13716">
    <property type="entry name" value="CRAL_TRIO_2"/>
    <property type="match status" value="1"/>
</dbReference>
<accession>A0A212C090</accession>
<dbReference type="InterPro" id="IPR001251">
    <property type="entry name" value="CRAL-TRIO_dom"/>
</dbReference>
<evidence type="ECO:0000313" key="4">
    <source>
        <dbReference type="Proteomes" id="UP000242450"/>
    </source>
</evidence>
<sequence length="239" mass="27188">MQDIAFLSDVKVKLFLKSSFPGNLHLVLVLRPTSFLQRTFTDIGFRFSQEDFMLKLPVVMLSSVSDLLTYIDDKQLTTELGGTLQYCHSEWITFRNAIENFALTVKDTAQMLQSFGTELAESELPGDIPAIEEILAIRAERYHLLKVQMQTIQLKLENIRSIFENQQAGFRNLTDKHALCRCDAGLEVRDWSSLPAPLTLGVGGLSSRKRRDFWEAPVANLLRLRRLCLQGEVEPKALE</sequence>
<dbReference type="GO" id="GO:0005737">
    <property type="term" value="C:cytoplasm"/>
    <property type="evidence" value="ECO:0007669"/>
    <property type="project" value="TreeGrafter"/>
</dbReference>
<name>A0A212C090_CEREH</name>
<dbReference type="PANTHER" id="PTHR22826:SF146">
    <property type="entry name" value="PROTO-ONCOGENE DBL"/>
    <property type="match status" value="1"/>
</dbReference>
<dbReference type="GO" id="GO:0016358">
    <property type="term" value="P:dendrite development"/>
    <property type="evidence" value="ECO:0007669"/>
    <property type="project" value="TreeGrafter"/>
</dbReference>
<dbReference type="Proteomes" id="UP000242450">
    <property type="component" value="Chromosome X"/>
</dbReference>
<dbReference type="PROSITE" id="PS50191">
    <property type="entry name" value="CRAL_TRIO"/>
    <property type="match status" value="1"/>
</dbReference>